<feature type="region of interest" description="Disordered" evidence="1">
    <location>
        <begin position="1"/>
        <end position="30"/>
    </location>
</feature>
<evidence type="ECO:0000313" key="2">
    <source>
        <dbReference type="EMBL" id="ETI36852.1"/>
    </source>
</evidence>
<evidence type="ECO:0000313" key="3">
    <source>
        <dbReference type="Proteomes" id="UP000018721"/>
    </source>
</evidence>
<dbReference type="Proteomes" id="UP000018721">
    <property type="component" value="Unassembled WGS sequence"/>
</dbReference>
<dbReference type="EMBL" id="ANIZ01002993">
    <property type="protein sequence ID" value="ETI36852.1"/>
    <property type="molecule type" value="Genomic_DNA"/>
</dbReference>
<sequence>MSSSSKNFSNADEERKLSRKRLPALHKQVI</sequence>
<accession>V9EFL6</accession>
<protein>
    <submittedName>
        <fullName evidence="2">Uncharacterized protein</fullName>
    </submittedName>
</protein>
<organism evidence="2 3">
    <name type="scientific">Phytophthora nicotianae P1569</name>
    <dbReference type="NCBI Taxonomy" id="1317065"/>
    <lineage>
        <taxon>Eukaryota</taxon>
        <taxon>Sar</taxon>
        <taxon>Stramenopiles</taxon>
        <taxon>Oomycota</taxon>
        <taxon>Peronosporomycetes</taxon>
        <taxon>Peronosporales</taxon>
        <taxon>Peronosporaceae</taxon>
        <taxon>Phytophthora</taxon>
    </lineage>
</organism>
<feature type="compositionally biased region" description="Polar residues" evidence="1">
    <location>
        <begin position="1"/>
        <end position="10"/>
    </location>
</feature>
<evidence type="ECO:0000256" key="1">
    <source>
        <dbReference type="SAM" id="MobiDB-lite"/>
    </source>
</evidence>
<name>V9EFL6_PHYNI</name>
<comment type="caution">
    <text evidence="2">The sequence shown here is derived from an EMBL/GenBank/DDBJ whole genome shotgun (WGS) entry which is preliminary data.</text>
</comment>
<reference evidence="2 3" key="1">
    <citation type="submission" date="2013-11" db="EMBL/GenBank/DDBJ databases">
        <title>The Genome Sequence of Phytophthora parasitica P1569.</title>
        <authorList>
            <consortium name="The Broad Institute Genomics Platform"/>
            <person name="Russ C."/>
            <person name="Tyler B."/>
            <person name="Panabieres F."/>
            <person name="Shan W."/>
            <person name="Tripathy S."/>
            <person name="Grunwald N."/>
            <person name="Machado M."/>
            <person name="Johnson C.S."/>
            <person name="Arredondo F."/>
            <person name="Hong C."/>
            <person name="Coffey M."/>
            <person name="Young S.K."/>
            <person name="Zeng Q."/>
            <person name="Gargeya S."/>
            <person name="Fitzgerald M."/>
            <person name="Abouelleil A."/>
            <person name="Alvarado L."/>
            <person name="Chapman S.B."/>
            <person name="Gainer-Dewar J."/>
            <person name="Goldberg J."/>
            <person name="Griggs A."/>
            <person name="Gujja S."/>
            <person name="Hansen M."/>
            <person name="Howarth C."/>
            <person name="Imamovic A."/>
            <person name="Ireland A."/>
            <person name="Larimer J."/>
            <person name="McCowan C."/>
            <person name="Murphy C."/>
            <person name="Pearson M."/>
            <person name="Poon T.W."/>
            <person name="Priest M."/>
            <person name="Roberts A."/>
            <person name="Saif S."/>
            <person name="Shea T."/>
            <person name="Sykes S."/>
            <person name="Wortman J."/>
            <person name="Nusbaum C."/>
            <person name="Birren B."/>
        </authorList>
    </citation>
    <scope>NUCLEOTIDE SEQUENCE [LARGE SCALE GENOMIC DNA]</scope>
    <source>
        <strain evidence="2 3">P1569</strain>
    </source>
</reference>
<proteinExistence type="predicted"/>
<dbReference type="AlphaFoldDB" id="V9EFL6"/>
<dbReference type="HOGENOM" id="CLU_3407206_0_0_1"/>
<gene>
    <name evidence="2" type="ORF">F443_17110</name>
</gene>
<feature type="compositionally biased region" description="Basic residues" evidence="1">
    <location>
        <begin position="17"/>
        <end position="30"/>
    </location>
</feature>
<keyword evidence="3" id="KW-1185">Reference proteome</keyword>